<organism evidence="2 3">
    <name type="scientific">Candidatus Edwardsbacteria bacterium GWF2_54_11</name>
    <dbReference type="NCBI Taxonomy" id="1817851"/>
    <lineage>
        <taxon>Bacteria</taxon>
        <taxon>Candidatus Edwardsiibacteriota</taxon>
    </lineage>
</organism>
<name>A0A1F5RCK8_9BACT</name>
<sequence length="403" mass="44329">MLIILKILLIFALIVFLLWRKWPLGPVMLLASLSLGLLFTVSPGDMGRSALRAALDFETTIYLVIVLYLIAILENLLRTGGLLARMVGALKVLFRDHRLVASFMPAFIGFLPSAGGAMFSAPLVREATQHMELSPGRKTFINYWYRHIWETVFPLYPGLILAAVLAGRPVADLIYKQWPYAAGAIVIGWLVGWRGVKRDRWDQAADYKKAWRDVLLTMAPVLFVIVSVLAFKFDLALMTALAVLGLALGLRYQMRKIPGLLWESFKPMTLLLIVGVMVFKGMLETSGAIAALPGILLGGGVPTVVIISLLPFLVGLLTGISQGYVAVAFPLLLGIFGSPTGSLNWYVLAFVAGLGGVLISPSHLCLALTREYFKANWGQVYRYLLPASGGIVLLGFLLYYLWR</sequence>
<feature type="transmembrane region" description="Helical" evidence="1">
    <location>
        <begin position="144"/>
        <end position="166"/>
    </location>
</feature>
<protein>
    <recommendedName>
        <fullName evidence="4">DUF401 family protein</fullName>
    </recommendedName>
</protein>
<evidence type="ECO:0000313" key="2">
    <source>
        <dbReference type="EMBL" id="OGF12200.1"/>
    </source>
</evidence>
<dbReference type="AlphaFoldDB" id="A0A1F5RCK8"/>
<feature type="transmembrane region" description="Helical" evidence="1">
    <location>
        <begin position="60"/>
        <end position="78"/>
    </location>
</feature>
<dbReference type="PANTHER" id="PTHR39556">
    <property type="entry name" value="PROTEIN, PUTATIVE-RELATED"/>
    <property type="match status" value="1"/>
</dbReference>
<keyword evidence="1" id="KW-0812">Transmembrane</keyword>
<proteinExistence type="predicted"/>
<gene>
    <name evidence="2" type="ORF">A2024_04230</name>
</gene>
<comment type="caution">
    <text evidence="2">The sequence shown here is derived from an EMBL/GenBank/DDBJ whole genome shotgun (WGS) entry which is preliminary data.</text>
</comment>
<reference evidence="2 3" key="1">
    <citation type="journal article" date="2016" name="Nat. Commun.">
        <title>Thousands of microbial genomes shed light on interconnected biogeochemical processes in an aquifer system.</title>
        <authorList>
            <person name="Anantharaman K."/>
            <person name="Brown C.T."/>
            <person name="Hug L.A."/>
            <person name="Sharon I."/>
            <person name="Castelle C.J."/>
            <person name="Probst A.J."/>
            <person name="Thomas B.C."/>
            <person name="Singh A."/>
            <person name="Wilkins M.J."/>
            <person name="Karaoz U."/>
            <person name="Brodie E.L."/>
            <person name="Williams K.H."/>
            <person name="Hubbard S.S."/>
            <person name="Banfield J.F."/>
        </authorList>
    </citation>
    <scope>NUCLEOTIDE SEQUENCE [LARGE SCALE GENOMIC DNA]</scope>
</reference>
<feature type="transmembrane region" description="Helical" evidence="1">
    <location>
        <begin position="380"/>
        <end position="402"/>
    </location>
</feature>
<feature type="transmembrane region" description="Helical" evidence="1">
    <location>
        <begin position="345"/>
        <end position="368"/>
    </location>
</feature>
<dbReference type="EMBL" id="MFFM01000034">
    <property type="protein sequence ID" value="OGF12200.1"/>
    <property type="molecule type" value="Genomic_DNA"/>
</dbReference>
<accession>A0A1F5RCK8</accession>
<keyword evidence="1" id="KW-0472">Membrane</keyword>
<feature type="transmembrane region" description="Helical" evidence="1">
    <location>
        <begin position="216"/>
        <end position="248"/>
    </location>
</feature>
<evidence type="ECO:0000313" key="3">
    <source>
        <dbReference type="Proteomes" id="UP000177230"/>
    </source>
</evidence>
<dbReference type="PANTHER" id="PTHR39556:SF1">
    <property type="entry name" value="PROTEIN, PUTATIVE-RELATED"/>
    <property type="match status" value="1"/>
</dbReference>
<feature type="transmembrane region" description="Helical" evidence="1">
    <location>
        <begin position="178"/>
        <end position="196"/>
    </location>
</feature>
<dbReference type="InterPro" id="IPR007294">
    <property type="entry name" value="DUF401"/>
</dbReference>
<evidence type="ECO:0000256" key="1">
    <source>
        <dbReference type="SAM" id="Phobius"/>
    </source>
</evidence>
<feature type="transmembrane region" description="Helical" evidence="1">
    <location>
        <begin position="260"/>
        <end position="279"/>
    </location>
</feature>
<dbReference type="Pfam" id="PF04165">
    <property type="entry name" value="DUF401"/>
    <property type="match status" value="1"/>
</dbReference>
<feature type="transmembrane region" description="Helical" evidence="1">
    <location>
        <begin position="323"/>
        <end position="339"/>
    </location>
</feature>
<evidence type="ECO:0008006" key="4">
    <source>
        <dbReference type="Google" id="ProtNLM"/>
    </source>
</evidence>
<feature type="transmembrane region" description="Helical" evidence="1">
    <location>
        <begin position="99"/>
        <end position="124"/>
    </location>
</feature>
<feature type="transmembrane region" description="Helical" evidence="1">
    <location>
        <begin position="291"/>
        <end position="316"/>
    </location>
</feature>
<dbReference type="Proteomes" id="UP000177230">
    <property type="component" value="Unassembled WGS sequence"/>
</dbReference>
<keyword evidence="1" id="KW-1133">Transmembrane helix</keyword>